<dbReference type="KEGG" id="vg:14445310"/>
<protein>
    <submittedName>
        <fullName evidence="1">Glycosyltransferase_GTB_type super family protein</fullName>
    </submittedName>
</protein>
<gene>
    <name evidence="1" type="ORF">Moumou_00218</name>
</gene>
<sequence length="235" mass="27443">MIIFQNIINSFLKPKNKISFSMLKSDFHNEFIESLTGQKLPNPILIPNGIKINEFSQPIIESRNQFRICYCSCYTRGLKRILENIWPIIHKLEPRSEFHVYYGMDLIEDPEFKKEMTLLLSQPGVMDHGKQPIDIINREKHMSTFHLYYTDNLGEIDCISIRESLVAGCIPIISDVNIFKYRDGIHLKWLPNVPDFNKQIAYTIIEIMHNTNLQNELRNNLIKSPSIISWSDCAN</sequence>
<name>L7RC00_9VIRU</name>
<dbReference type="RefSeq" id="YP_007354198.1">
    <property type="nucleotide sequence ID" value="NC_020104.1"/>
</dbReference>
<dbReference type="OrthoDB" id="9434at10239"/>
<dbReference type="GeneID" id="14445310"/>
<evidence type="ECO:0000313" key="2">
    <source>
        <dbReference type="Proteomes" id="UP000201640"/>
    </source>
</evidence>
<proteinExistence type="predicted"/>
<dbReference type="GO" id="GO:0016740">
    <property type="term" value="F:transferase activity"/>
    <property type="evidence" value="ECO:0007669"/>
    <property type="project" value="UniProtKB-KW"/>
</dbReference>
<organism evidence="1 2">
    <name type="scientific">Acanthamoeba polyphaga moumouvirus</name>
    <dbReference type="NCBI Taxonomy" id="1269028"/>
    <lineage>
        <taxon>Viruses</taxon>
        <taxon>Varidnaviria</taxon>
        <taxon>Bamfordvirae</taxon>
        <taxon>Nucleocytoviricota</taxon>
        <taxon>Megaviricetes</taxon>
        <taxon>Imitervirales</taxon>
        <taxon>Mimiviridae</taxon>
        <taxon>Megamimivirinae</taxon>
        <taxon>Moumouvirus</taxon>
    </lineage>
</organism>
<keyword evidence="2" id="KW-1185">Reference proteome</keyword>
<keyword evidence="1" id="KW-0808">Transferase</keyword>
<dbReference type="EMBL" id="JX962719">
    <property type="protein sequence ID" value="AGC01762.1"/>
    <property type="molecule type" value="Genomic_DNA"/>
</dbReference>
<dbReference type="Proteomes" id="UP000201640">
    <property type="component" value="Segment"/>
</dbReference>
<evidence type="ECO:0000313" key="1">
    <source>
        <dbReference type="EMBL" id="AGC01762.1"/>
    </source>
</evidence>
<accession>L7RC00</accession>
<reference evidence="1 2" key="1">
    <citation type="journal article" date="2012" name="Genome Biol. Evol.">
        <title>Related Giant Viruses in Distant Locations and Different Habitats: Acanthamoeba polyphaga moumouvirus Represents a Third Lineage of the Mimiviridae That Is Close to the Megavirus Lineage.</title>
        <authorList>
            <person name="Yoosuf N."/>
            <person name="Yutin N."/>
            <person name="Colson P."/>
            <person name="Shabalina S.A."/>
            <person name="Pagnier I."/>
            <person name="Robert C."/>
            <person name="Azza S."/>
            <person name="Klose T."/>
            <person name="Wong J."/>
            <person name="Rossmann M.G."/>
            <person name="La Scola B."/>
            <person name="Raoult D."/>
            <person name="Koonin E.V."/>
        </authorList>
    </citation>
    <scope>NUCLEOTIDE SEQUENCE [LARGE SCALE GENOMIC DNA]</scope>
    <source>
        <strain evidence="1 2">M10A</strain>
    </source>
</reference>